<dbReference type="SUPFAM" id="SSF46689">
    <property type="entry name" value="Homeodomain-like"/>
    <property type="match status" value="1"/>
</dbReference>
<dbReference type="Gene3D" id="1.10.10.60">
    <property type="entry name" value="Homeodomain-like"/>
    <property type="match status" value="1"/>
</dbReference>
<dbReference type="Proteomes" id="UP000276133">
    <property type="component" value="Unassembled WGS sequence"/>
</dbReference>
<dbReference type="InterPro" id="IPR009057">
    <property type="entry name" value="Homeodomain-like_sf"/>
</dbReference>
<evidence type="ECO:0000313" key="2">
    <source>
        <dbReference type="EMBL" id="RNA34340.1"/>
    </source>
</evidence>
<dbReference type="EMBL" id="REGN01001496">
    <property type="protein sequence ID" value="RNA34340.1"/>
    <property type="molecule type" value="Genomic_DNA"/>
</dbReference>
<name>A0A3M7SFK3_BRAPC</name>
<proteinExistence type="predicted"/>
<sequence>MNEKQVCKKRKCISLEVKIKKHTEQKITTSKLAKKFNVNASTISNILSSKAKIFEHYEKNLAAPGKKRIKLSSYDNVDQAVLYWFDQWYRNSITGVFNGYKDKPLQEQNQQIVKEEESEQIEPDQEIGRSEEPPSMEVDLQSTARSGSGSGAQGHHRSFIGTTTRHVPFEKTRYEREVIKCHQRRDEIHYFGILCLKFIITNFKKFKTKINFFINANGKQLGSFFHLQMLLVYGMCKINLSSFRECNMVQHSKLHLLSMSANDVQNLCKMQYARTY</sequence>
<reference evidence="2 3" key="1">
    <citation type="journal article" date="2018" name="Sci. Rep.">
        <title>Genomic signatures of local adaptation to the degree of environmental predictability in rotifers.</title>
        <authorList>
            <person name="Franch-Gras L."/>
            <person name="Hahn C."/>
            <person name="Garcia-Roger E.M."/>
            <person name="Carmona M.J."/>
            <person name="Serra M."/>
            <person name="Gomez A."/>
        </authorList>
    </citation>
    <scope>NUCLEOTIDE SEQUENCE [LARGE SCALE GENOMIC DNA]</scope>
    <source>
        <strain evidence="2">HYR1</strain>
    </source>
</reference>
<evidence type="ECO:0000313" key="3">
    <source>
        <dbReference type="Proteomes" id="UP000276133"/>
    </source>
</evidence>
<protein>
    <submittedName>
        <fullName evidence="2">Tigger transposable element-derived 6-like</fullName>
    </submittedName>
</protein>
<dbReference type="AlphaFoldDB" id="A0A3M7SFK3"/>
<feature type="compositionally biased region" description="Acidic residues" evidence="1">
    <location>
        <begin position="116"/>
        <end position="125"/>
    </location>
</feature>
<gene>
    <name evidence="2" type="ORF">BpHYR1_006635</name>
</gene>
<evidence type="ECO:0000256" key="1">
    <source>
        <dbReference type="SAM" id="MobiDB-lite"/>
    </source>
</evidence>
<accession>A0A3M7SFK3</accession>
<organism evidence="2 3">
    <name type="scientific">Brachionus plicatilis</name>
    <name type="common">Marine rotifer</name>
    <name type="synonym">Brachionus muelleri</name>
    <dbReference type="NCBI Taxonomy" id="10195"/>
    <lineage>
        <taxon>Eukaryota</taxon>
        <taxon>Metazoa</taxon>
        <taxon>Spiralia</taxon>
        <taxon>Gnathifera</taxon>
        <taxon>Rotifera</taxon>
        <taxon>Eurotatoria</taxon>
        <taxon>Monogononta</taxon>
        <taxon>Pseudotrocha</taxon>
        <taxon>Ploima</taxon>
        <taxon>Brachionidae</taxon>
        <taxon>Brachionus</taxon>
    </lineage>
</organism>
<keyword evidence="3" id="KW-1185">Reference proteome</keyword>
<feature type="region of interest" description="Disordered" evidence="1">
    <location>
        <begin position="109"/>
        <end position="158"/>
    </location>
</feature>
<comment type="caution">
    <text evidence="2">The sequence shown here is derived from an EMBL/GenBank/DDBJ whole genome shotgun (WGS) entry which is preliminary data.</text>
</comment>